<reference evidence="2 3" key="1">
    <citation type="submission" date="2020-01" db="EMBL/GenBank/DDBJ databases">
        <title>Genome sequence of Arachis hypogaea, cultivar Shitouqi.</title>
        <authorList>
            <person name="Zhuang W."/>
            <person name="Chen H."/>
            <person name="Varshney R."/>
            <person name="Wang D."/>
            <person name="Ming R."/>
        </authorList>
    </citation>
    <scope>NUCLEOTIDE SEQUENCE [LARGE SCALE GENOMIC DNA]</scope>
    <source>
        <tissue evidence="2">Young leaf</tissue>
    </source>
</reference>
<evidence type="ECO:0000313" key="2">
    <source>
        <dbReference type="EMBL" id="QHN78876.1"/>
    </source>
</evidence>
<sequence length="88" mass="9387">MQSPSRRRSSTCPATTVIASALSWCAQRQLHPNACVLSPVRASTQPPFPRCCSLSSAAVHPSIQPSPSSMKASSPSPSSLIFRTFEKT</sequence>
<gene>
    <name evidence="2" type="ORF">DS421_19g665190</name>
</gene>
<feature type="region of interest" description="Disordered" evidence="1">
    <location>
        <begin position="61"/>
        <end position="88"/>
    </location>
</feature>
<proteinExistence type="predicted"/>
<name>A0A6B9VAL2_ARAHY</name>
<evidence type="ECO:0000313" key="3">
    <source>
        <dbReference type="Proteomes" id="UP000464620"/>
    </source>
</evidence>
<protein>
    <submittedName>
        <fullName evidence="2">Uncharacterized protein</fullName>
    </submittedName>
</protein>
<dbReference type="Proteomes" id="UP000464620">
    <property type="component" value="Chromosome B09"/>
</dbReference>
<organism evidence="2 3">
    <name type="scientific">Arachis hypogaea</name>
    <name type="common">Peanut</name>
    <dbReference type="NCBI Taxonomy" id="3818"/>
    <lineage>
        <taxon>Eukaryota</taxon>
        <taxon>Viridiplantae</taxon>
        <taxon>Streptophyta</taxon>
        <taxon>Embryophyta</taxon>
        <taxon>Tracheophyta</taxon>
        <taxon>Spermatophyta</taxon>
        <taxon>Magnoliopsida</taxon>
        <taxon>eudicotyledons</taxon>
        <taxon>Gunneridae</taxon>
        <taxon>Pentapetalae</taxon>
        <taxon>rosids</taxon>
        <taxon>fabids</taxon>
        <taxon>Fabales</taxon>
        <taxon>Fabaceae</taxon>
        <taxon>Papilionoideae</taxon>
        <taxon>50 kb inversion clade</taxon>
        <taxon>dalbergioids sensu lato</taxon>
        <taxon>Dalbergieae</taxon>
        <taxon>Pterocarpus clade</taxon>
        <taxon>Arachis</taxon>
    </lineage>
</organism>
<accession>A0A6B9VAL2</accession>
<dbReference type="AlphaFoldDB" id="A0A6B9VAL2"/>
<feature type="compositionally biased region" description="Low complexity" evidence="1">
    <location>
        <begin position="62"/>
        <end position="79"/>
    </location>
</feature>
<dbReference type="EMBL" id="CP031001">
    <property type="protein sequence ID" value="QHN78876.1"/>
    <property type="molecule type" value="Genomic_DNA"/>
</dbReference>
<evidence type="ECO:0000256" key="1">
    <source>
        <dbReference type="SAM" id="MobiDB-lite"/>
    </source>
</evidence>